<feature type="domain" description="Peptidase M10 metallopeptidase" evidence="6">
    <location>
        <begin position="51"/>
        <end position="177"/>
    </location>
</feature>
<keyword evidence="3" id="KW-0378">Hydrolase</keyword>
<keyword evidence="8" id="KW-1185">Reference proteome</keyword>
<reference evidence="7 8" key="1">
    <citation type="journal article" date="2014" name="Genome Announc.">
        <title>Draft Genome Sequence of Brevibacillus panacihumi Strain W25, a Halotolerant Hydrocarbon-Degrading Bacterium.</title>
        <authorList>
            <person name="Wang X."/>
            <person name="Jin D."/>
            <person name="Zhou L."/>
            <person name="Wu L."/>
            <person name="An W."/>
            <person name="Chen Y."/>
            <person name="Zhao L."/>
        </authorList>
    </citation>
    <scope>NUCLEOTIDE SEQUENCE [LARGE SCALE GENOMIC DNA]</scope>
    <source>
        <strain evidence="7 8">W25</strain>
    </source>
</reference>
<dbReference type="GO" id="GO:0006508">
    <property type="term" value="P:proteolysis"/>
    <property type="evidence" value="ECO:0007669"/>
    <property type="project" value="UniProtKB-KW"/>
</dbReference>
<evidence type="ECO:0000259" key="6">
    <source>
        <dbReference type="Pfam" id="PF00413"/>
    </source>
</evidence>
<evidence type="ECO:0000313" key="8">
    <source>
        <dbReference type="Proteomes" id="UP000017973"/>
    </source>
</evidence>
<evidence type="ECO:0000256" key="4">
    <source>
        <dbReference type="ARBA" id="ARBA00022833"/>
    </source>
</evidence>
<dbReference type="AlphaFoldDB" id="V6M5F6"/>
<dbReference type="Proteomes" id="UP000017973">
    <property type="component" value="Unassembled WGS sequence"/>
</dbReference>
<name>V6M5F6_9BACL</name>
<evidence type="ECO:0000256" key="2">
    <source>
        <dbReference type="ARBA" id="ARBA00022723"/>
    </source>
</evidence>
<keyword evidence="4" id="KW-0862">Zinc</keyword>
<evidence type="ECO:0000256" key="3">
    <source>
        <dbReference type="ARBA" id="ARBA00022801"/>
    </source>
</evidence>
<protein>
    <recommendedName>
        <fullName evidence="6">Peptidase M10 metallopeptidase domain-containing protein</fullName>
    </recommendedName>
</protein>
<dbReference type="Pfam" id="PF00413">
    <property type="entry name" value="Peptidase_M10"/>
    <property type="match status" value="1"/>
</dbReference>
<evidence type="ECO:0000313" key="7">
    <source>
        <dbReference type="EMBL" id="EST53809.1"/>
    </source>
</evidence>
<dbReference type="GO" id="GO:0031012">
    <property type="term" value="C:extracellular matrix"/>
    <property type="evidence" value="ECO:0007669"/>
    <property type="project" value="InterPro"/>
</dbReference>
<dbReference type="GO" id="GO:0004222">
    <property type="term" value="F:metalloendopeptidase activity"/>
    <property type="evidence" value="ECO:0007669"/>
    <property type="project" value="InterPro"/>
</dbReference>
<dbReference type="InterPro" id="IPR001818">
    <property type="entry name" value="Pept_M10_metallopeptidase"/>
</dbReference>
<dbReference type="RefSeq" id="WP_023556877.1">
    <property type="nucleotide sequence ID" value="NZ_KI629785.1"/>
</dbReference>
<dbReference type="InterPro" id="IPR024079">
    <property type="entry name" value="MetalloPept_cat_dom_sf"/>
</dbReference>
<comment type="caution">
    <text evidence="7">The sequence shown here is derived from an EMBL/GenBank/DDBJ whole genome shotgun (WGS) entry which is preliminary data.</text>
</comment>
<gene>
    <name evidence="7" type="ORF">T458_14975</name>
</gene>
<proteinExistence type="predicted"/>
<keyword evidence="1" id="KW-0645">Protease</keyword>
<dbReference type="Gene3D" id="3.40.390.10">
    <property type="entry name" value="Collagenase (Catalytic Domain)"/>
    <property type="match status" value="1"/>
</dbReference>
<sequence length="194" mass="22286">MSKWRVLISSFVLVFLFSSAVYASDLIGANAFWSGGFKKQSKYSDLKYYYLRDNPYRSQIQNAMSTFSSISGLNFGFSEADWALDADVIVAIDKENAKYHGMGGVMVPCNWSESDCNEVKTSEKWDTAAIFLFQDYMERERYTSTEIQKVVSHEFGHVYSLVHQLTNTKSLMYPERTTITKPSSLDISNLKWKY</sequence>
<dbReference type="SUPFAM" id="SSF55486">
    <property type="entry name" value="Metalloproteases ('zincins'), catalytic domain"/>
    <property type="match status" value="1"/>
</dbReference>
<feature type="chain" id="PRO_5004749328" description="Peptidase M10 metallopeptidase domain-containing protein" evidence="5">
    <location>
        <begin position="24"/>
        <end position="194"/>
    </location>
</feature>
<evidence type="ECO:0000256" key="1">
    <source>
        <dbReference type="ARBA" id="ARBA00022670"/>
    </source>
</evidence>
<keyword evidence="5" id="KW-0732">Signal</keyword>
<accession>V6M5F6</accession>
<dbReference type="STRING" id="1408254.T458_14975"/>
<feature type="signal peptide" evidence="5">
    <location>
        <begin position="1"/>
        <end position="23"/>
    </location>
</feature>
<dbReference type="EMBL" id="AYJU01000017">
    <property type="protein sequence ID" value="EST53809.1"/>
    <property type="molecule type" value="Genomic_DNA"/>
</dbReference>
<dbReference type="OrthoDB" id="2476441at2"/>
<organism evidence="7 8">
    <name type="scientific">Brevibacillus panacihumi W25</name>
    <dbReference type="NCBI Taxonomy" id="1408254"/>
    <lineage>
        <taxon>Bacteria</taxon>
        <taxon>Bacillati</taxon>
        <taxon>Bacillota</taxon>
        <taxon>Bacilli</taxon>
        <taxon>Bacillales</taxon>
        <taxon>Paenibacillaceae</taxon>
        <taxon>Brevibacillus</taxon>
    </lineage>
</organism>
<evidence type="ECO:0000256" key="5">
    <source>
        <dbReference type="SAM" id="SignalP"/>
    </source>
</evidence>
<keyword evidence="2" id="KW-0479">Metal-binding</keyword>
<dbReference type="GO" id="GO:0008270">
    <property type="term" value="F:zinc ion binding"/>
    <property type="evidence" value="ECO:0007669"/>
    <property type="project" value="InterPro"/>
</dbReference>
<dbReference type="HOGENOM" id="CLU_1400147_0_0_9"/>